<dbReference type="Proteomes" id="UP000314294">
    <property type="component" value="Unassembled WGS sequence"/>
</dbReference>
<accession>A0A4Z2G257</accession>
<dbReference type="AlphaFoldDB" id="A0A4Z2G257"/>
<evidence type="ECO:0000313" key="2">
    <source>
        <dbReference type="EMBL" id="TNN47629.1"/>
    </source>
</evidence>
<comment type="caution">
    <text evidence="2">The sequence shown here is derived from an EMBL/GenBank/DDBJ whole genome shotgun (WGS) entry which is preliminary data.</text>
</comment>
<protein>
    <submittedName>
        <fullName evidence="2">Uncharacterized protein</fullName>
    </submittedName>
</protein>
<feature type="region of interest" description="Disordered" evidence="1">
    <location>
        <begin position="89"/>
        <end position="110"/>
    </location>
</feature>
<feature type="compositionally biased region" description="Polar residues" evidence="1">
    <location>
        <begin position="52"/>
        <end position="70"/>
    </location>
</feature>
<name>A0A4Z2G257_9TELE</name>
<evidence type="ECO:0000313" key="3">
    <source>
        <dbReference type="Proteomes" id="UP000314294"/>
    </source>
</evidence>
<keyword evidence="3" id="KW-1185">Reference proteome</keyword>
<feature type="region of interest" description="Disordered" evidence="1">
    <location>
        <begin position="50"/>
        <end position="71"/>
    </location>
</feature>
<organism evidence="2 3">
    <name type="scientific">Liparis tanakae</name>
    <name type="common">Tanaka's snailfish</name>
    <dbReference type="NCBI Taxonomy" id="230148"/>
    <lineage>
        <taxon>Eukaryota</taxon>
        <taxon>Metazoa</taxon>
        <taxon>Chordata</taxon>
        <taxon>Craniata</taxon>
        <taxon>Vertebrata</taxon>
        <taxon>Euteleostomi</taxon>
        <taxon>Actinopterygii</taxon>
        <taxon>Neopterygii</taxon>
        <taxon>Teleostei</taxon>
        <taxon>Neoteleostei</taxon>
        <taxon>Acanthomorphata</taxon>
        <taxon>Eupercaria</taxon>
        <taxon>Perciformes</taxon>
        <taxon>Cottioidei</taxon>
        <taxon>Cottales</taxon>
        <taxon>Liparidae</taxon>
        <taxon>Liparis</taxon>
    </lineage>
</organism>
<reference evidence="2 3" key="1">
    <citation type="submission" date="2019-03" db="EMBL/GenBank/DDBJ databases">
        <title>First draft genome of Liparis tanakae, snailfish: a comprehensive survey of snailfish specific genes.</title>
        <authorList>
            <person name="Kim W."/>
            <person name="Song I."/>
            <person name="Jeong J.-H."/>
            <person name="Kim D."/>
            <person name="Kim S."/>
            <person name="Ryu S."/>
            <person name="Song J.Y."/>
            <person name="Lee S.K."/>
        </authorList>
    </citation>
    <scope>NUCLEOTIDE SEQUENCE [LARGE SCALE GENOMIC DNA]</scope>
    <source>
        <tissue evidence="2">Muscle</tissue>
    </source>
</reference>
<dbReference type="EMBL" id="SRLO01000731">
    <property type="protein sequence ID" value="TNN47629.1"/>
    <property type="molecule type" value="Genomic_DNA"/>
</dbReference>
<sequence>MKIEATGLIGMPLLPGLPLLWRAPGPAPAGVSPPCTERPLASCVTSCGARQGQKSNAQNNNKASEGQDTTCLPADGSRALIVMITDRRDSQQGVSVTRRHPAESPSGGMTPGSFYRMAYSLTLMSLLFTEPPVIEEFIVELLQTKTDKQSATFLERKPIPAPLELPVSRNRSGRSLLLAYSPCPVTVQPDPCSSSPIAASTGPSPPCPVPCVLNMHNTPAG</sequence>
<proteinExistence type="predicted"/>
<gene>
    <name evidence="2" type="ORF">EYF80_042159</name>
</gene>
<evidence type="ECO:0000256" key="1">
    <source>
        <dbReference type="SAM" id="MobiDB-lite"/>
    </source>
</evidence>